<evidence type="ECO:0000313" key="4">
    <source>
        <dbReference type="Proteomes" id="UP001356095"/>
    </source>
</evidence>
<protein>
    <recommendedName>
        <fullName evidence="5">Serine/threonine protein kinase</fullName>
    </recommendedName>
</protein>
<feature type="region of interest" description="Disordered" evidence="1">
    <location>
        <begin position="182"/>
        <end position="239"/>
    </location>
</feature>
<sequence length="239" mass="25085">MAVPTMGLNEGDPRQLGGYRLLGRLRDSSLGVVYLGRDGSGDQVSVAVLDSGAGGDGSARSRFVEAVQESPDVVAARTDGRSPLWVAVPYDGSGRGAQDFLESAARSGRVSEHGPVVMPHWAGSRGGAAVRWAPWAARGESAVESGRGNWWLIGGLGLVLLLLLLLVSLLYWWMLQFPPPEMPGPSQPTESEQEEGGEGTQGEEPQPTEGEDGGSGPSQPMPSPGEGDGEWGELPEDNL</sequence>
<feature type="transmembrane region" description="Helical" evidence="2">
    <location>
        <begin position="150"/>
        <end position="173"/>
    </location>
</feature>
<organism evidence="3 4">
    <name type="scientific">Nocardiopsis codii</name>
    <dbReference type="NCBI Taxonomy" id="3065942"/>
    <lineage>
        <taxon>Bacteria</taxon>
        <taxon>Bacillati</taxon>
        <taxon>Actinomycetota</taxon>
        <taxon>Actinomycetes</taxon>
        <taxon>Streptosporangiales</taxon>
        <taxon>Nocardiopsidaceae</taxon>
        <taxon>Nocardiopsis</taxon>
    </lineage>
</organism>
<proteinExistence type="predicted"/>
<keyword evidence="2" id="KW-0472">Membrane</keyword>
<accession>A0ABU7KDJ3</accession>
<dbReference type="Proteomes" id="UP001356095">
    <property type="component" value="Unassembled WGS sequence"/>
</dbReference>
<dbReference type="EMBL" id="JAUZMY010000027">
    <property type="protein sequence ID" value="MEE2040303.1"/>
    <property type="molecule type" value="Genomic_DNA"/>
</dbReference>
<keyword evidence="4" id="KW-1185">Reference proteome</keyword>
<reference evidence="3 4" key="1">
    <citation type="submission" date="2023-08" db="EMBL/GenBank/DDBJ databases">
        <authorList>
            <person name="Girao M."/>
            <person name="Carvalho M.F."/>
        </authorList>
    </citation>
    <scope>NUCLEOTIDE SEQUENCE [LARGE SCALE GENOMIC DNA]</scope>
    <source>
        <strain evidence="3 4">CT-R113</strain>
    </source>
</reference>
<feature type="compositionally biased region" description="Acidic residues" evidence="1">
    <location>
        <begin position="227"/>
        <end position="239"/>
    </location>
</feature>
<evidence type="ECO:0000256" key="2">
    <source>
        <dbReference type="SAM" id="Phobius"/>
    </source>
</evidence>
<comment type="caution">
    <text evidence="3">The sequence shown here is derived from an EMBL/GenBank/DDBJ whole genome shotgun (WGS) entry which is preliminary data.</text>
</comment>
<keyword evidence="2" id="KW-1133">Transmembrane helix</keyword>
<keyword evidence="2" id="KW-0812">Transmembrane</keyword>
<name>A0ABU7KDJ3_9ACTN</name>
<evidence type="ECO:0008006" key="5">
    <source>
        <dbReference type="Google" id="ProtNLM"/>
    </source>
</evidence>
<evidence type="ECO:0000313" key="3">
    <source>
        <dbReference type="EMBL" id="MEE2040303.1"/>
    </source>
</evidence>
<evidence type="ECO:0000256" key="1">
    <source>
        <dbReference type="SAM" id="MobiDB-lite"/>
    </source>
</evidence>
<dbReference type="RefSeq" id="WP_330094070.1">
    <property type="nucleotide sequence ID" value="NZ_JAUZMY010000027.1"/>
</dbReference>
<gene>
    <name evidence="3" type="ORF">Q8791_24090</name>
</gene>